<dbReference type="EMBL" id="VFLP01000089">
    <property type="protein sequence ID" value="TRX88405.1"/>
    <property type="molecule type" value="Genomic_DNA"/>
</dbReference>
<dbReference type="PANTHER" id="PTHR10039">
    <property type="entry name" value="AMELOGENIN"/>
    <property type="match status" value="1"/>
</dbReference>
<gene>
    <name evidence="4" type="ORF">FHL15_010718</name>
</gene>
<keyword evidence="1" id="KW-0677">Repeat</keyword>
<dbReference type="STRING" id="2512241.A0A553HKC3"/>
<evidence type="ECO:0000256" key="2">
    <source>
        <dbReference type="SAM" id="MobiDB-lite"/>
    </source>
</evidence>
<sequence length="1472" mass="166222">MNPSASTLGQTGGAGGIGAPRQLSTAIDEFLEELKQKHKEDSNNPFLQTLTTYAETPRSDDGLSQSEASAQELQISISELDAQKRTRKSYRLLHRLSPFLEIFKTVLKKCESLAQAAPFGVAIAFAGARIVLEMALAVEEYLEIVVTAMERIAGILEVYQRLASSPDLGTRLVNSYKEIITFWYKLSRVLSSPKSKGILPRTLVTPLKKETEESLKNLQEDMQINLGISQASGLLMADMDRQARAEADQRTLKNDIRRWIMGQSGADFKGDYEIQLDLRHENTCTWILEDRRFLDWYESRDNALLWYNAQPGSGKSVLASAVIDYLAQKEKKVAYFFYSFSKNSSRHVSDGFRTLALQLLAFVGTPSDKLVDLYEKETQFSPYLNNLRVMTNVVHELTTRNDDLYVVIDGIDECEDEKEMLNFIEWLLNEPTLGTVRWLFTNRVSEIEKTLKKLQAVEVCPSPENIRADIQNYLSKKIRCKHCLRAWTNECDNNFLIARFVSETLGKLTSEEDIEAELKMFPKKLNGYYARTLAKIDARGRMEQLVARRIFLILSSAQQAMCVDELIDALAIQRGSQDYSTSRIPKEELVRDLCGSLIIVEEHVSESNRSQLIRFCHKSVKDFFHQNPKTTDLGVDKSLHKYFVAPSNAHEEIGLDCLTYLMYSRYSKHIDLGFLDSAIPKEHAFLRYAATFWFQHLGDKFISKPSPAVSKAVQEFISSKNFWNCLRVQSYVVPYLFGRYMSQERRFKMAIKGREWKGDDSFAVPLPTWLGDQSPDNLLRDQSLCHFAEEWREVIITHPHGLDQCVSIKPFANSCWLKSLAKANTVKCVNLEGAFGSDILTASKILGVGFSSKKLWVDVAYQTRDGPEDMIWRIRQPLFKANAQPQRSNQRLPIDSGILEWAICPLVTDDVMSELVAYNIDLHNLDLRKANREYSERIESPQHVHEKRTISKTGWETLAHYVESGSDNETSIHVMHMSRKSRTKFCLGFSENDDEHDGDDSDESSKQTSDAESDSEDEFSDDDTSSEQSDEESTTGETSTDESDVESSLEDHDDTDCLILISKDRPPYWTKPWTHPPLVWSRIACALHPTEHLVAFMHTPSQLEVVDLEKGTQVSINVLGLIDEPKVGLASTRELRFSRCGKHVYCLSITFNQKEHSTECTVMTFSFKFPLDESDGDTITATQLSCVVYTFADPLLAIHSPFALTYWCDNHVIIALPPLTCNPKILKIALDSDRVSTLRNPIYFPASTPCRDPRLVYRPNTKDSEGYVFLVLNAVPPAKNAAVDTSSPVVALRWGVSDEEGWRSWNNEDATAPDLTNDCPLWNFMRGNFVESGKPFSVPVRCGLNWTRKSIFNWKINFLELVSFLGLEGETNTYLRISKILSIPYKGTHILELPPSTSSGTHLKPVGHVVPPPIPPPKPPHDGDGTHSGLSLTMAQNCGSPMLLPITRGQFKSQAWQALGAGDADAATARRA</sequence>
<feature type="compositionally biased region" description="Acidic residues" evidence="2">
    <location>
        <begin position="991"/>
        <end position="1002"/>
    </location>
</feature>
<dbReference type="SUPFAM" id="SSF52540">
    <property type="entry name" value="P-loop containing nucleoside triphosphate hydrolases"/>
    <property type="match status" value="1"/>
</dbReference>
<keyword evidence="5" id="KW-1185">Reference proteome</keyword>
<feature type="region of interest" description="Disordered" evidence="2">
    <location>
        <begin position="1"/>
        <end position="20"/>
    </location>
</feature>
<proteinExistence type="predicted"/>
<protein>
    <recommendedName>
        <fullName evidence="3">NACHT domain-containing protein</fullName>
    </recommendedName>
</protein>
<dbReference type="PANTHER" id="PTHR10039:SF17">
    <property type="entry name" value="FUNGAL STAND N-TERMINAL GOODBYE DOMAIN-CONTAINING PROTEIN-RELATED"/>
    <property type="match status" value="1"/>
</dbReference>
<feature type="region of interest" description="Disordered" evidence="2">
    <location>
        <begin position="988"/>
        <end position="1051"/>
    </location>
</feature>
<dbReference type="OrthoDB" id="7464126at2759"/>
<evidence type="ECO:0000313" key="4">
    <source>
        <dbReference type="EMBL" id="TRX88405.1"/>
    </source>
</evidence>
<dbReference type="PROSITE" id="PS50837">
    <property type="entry name" value="NACHT"/>
    <property type="match status" value="1"/>
</dbReference>
<dbReference type="Pfam" id="PF24883">
    <property type="entry name" value="NPHP3_N"/>
    <property type="match status" value="1"/>
</dbReference>
<dbReference type="InterPro" id="IPR007111">
    <property type="entry name" value="NACHT_NTPase"/>
</dbReference>
<feature type="domain" description="NACHT" evidence="3">
    <location>
        <begin position="303"/>
        <end position="443"/>
    </location>
</feature>
<dbReference type="InterPro" id="IPR056884">
    <property type="entry name" value="NPHP3-like_N"/>
</dbReference>
<dbReference type="Proteomes" id="UP000319160">
    <property type="component" value="Unassembled WGS sequence"/>
</dbReference>
<dbReference type="InterPro" id="IPR027417">
    <property type="entry name" value="P-loop_NTPase"/>
</dbReference>
<accession>A0A553HKC3</accession>
<feature type="compositionally biased region" description="Acidic residues" evidence="2">
    <location>
        <begin position="1011"/>
        <end position="1051"/>
    </location>
</feature>
<evidence type="ECO:0000313" key="5">
    <source>
        <dbReference type="Proteomes" id="UP000319160"/>
    </source>
</evidence>
<name>A0A553HKC3_9PEZI</name>
<evidence type="ECO:0000256" key="1">
    <source>
        <dbReference type="ARBA" id="ARBA00022737"/>
    </source>
</evidence>
<comment type="caution">
    <text evidence="4">The sequence shown here is derived from an EMBL/GenBank/DDBJ whole genome shotgun (WGS) entry which is preliminary data.</text>
</comment>
<evidence type="ECO:0000259" key="3">
    <source>
        <dbReference type="PROSITE" id="PS50837"/>
    </source>
</evidence>
<dbReference type="Gene3D" id="3.40.50.300">
    <property type="entry name" value="P-loop containing nucleotide triphosphate hydrolases"/>
    <property type="match status" value="1"/>
</dbReference>
<reference evidence="5" key="1">
    <citation type="submission" date="2019-06" db="EMBL/GenBank/DDBJ databases">
        <title>Draft genome sequence of the griseofulvin-producing fungus Xylaria cubensis strain G536.</title>
        <authorList>
            <person name="Mead M.E."/>
            <person name="Raja H.A."/>
            <person name="Steenwyk J.L."/>
            <person name="Knowles S.L."/>
            <person name="Oberlies N.H."/>
            <person name="Rokas A."/>
        </authorList>
    </citation>
    <scope>NUCLEOTIDE SEQUENCE [LARGE SCALE GENOMIC DNA]</scope>
    <source>
        <strain evidence="5">G536</strain>
    </source>
</reference>
<organism evidence="4 5">
    <name type="scientific">Xylaria flabelliformis</name>
    <dbReference type="NCBI Taxonomy" id="2512241"/>
    <lineage>
        <taxon>Eukaryota</taxon>
        <taxon>Fungi</taxon>
        <taxon>Dikarya</taxon>
        <taxon>Ascomycota</taxon>
        <taxon>Pezizomycotina</taxon>
        <taxon>Sordariomycetes</taxon>
        <taxon>Xylariomycetidae</taxon>
        <taxon>Xylariales</taxon>
        <taxon>Xylariaceae</taxon>
        <taxon>Xylaria</taxon>
    </lineage>
</organism>